<evidence type="ECO:0000313" key="3">
    <source>
        <dbReference type="Proteomes" id="UP000189966"/>
    </source>
</evidence>
<protein>
    <submittedName>
        <fullName evidence="2">D-inositol 3-phosphate glycosyltransferase</fullName>
        <ecNumber evidence="2">2.4.1.250</ecNumber>
    </submittedName>
</protein>
<dbReference type="RefSeq" id="WP_080155793.1">
    <property type="nucleotide sequence ID" value="NZ_FUZI01000001.1"/>
</dbReference>
<proteinExistence type="predicted"/>
<dbReference type="CDD" id="cd03801">
    <property type="entry name" value="GT4_PimA-like"/>
    <property type="match status" value="1"/>
</dbReference>
<name>A0A1T5HVZ5_9GAMM</name>
<evidence type="ECO:0000259" key="1">
    <source>
        <dbReference type="Pfam" id="PF00534"/>
    </source>
</evidence>
<dbReference type="AlphaFoldDB" id="A0A1T5HVZ5"/>
<reference evidence="2 3" key="1">
    <citation type="submission" date="2017-02" db="EMBL/GenBank/DDBJ databases">
        <authorList>
            <person name="Peterson S.W."/>
        </authorList>
    </citation>
    <scope>NUCLEOTIDE SEQUENCE [LARGE SCALE GENOMIC DNA]</scope>
    <source>
        <strain evidence="3">type strain: NCCB 100098</strain>
    </source>
</reference>
<keyword evidence="2" id="KW-0328">Glycosyltransferase</keyword>
<feature type="domain" description="Glycosyl transferase family 1" evidence="1">
    <location>
        <begin position="211"/>
        <end position="364"/>
    </location>
</feature>
<dbReference type="EC" id="2.4.1.250" evidence="2"/>
<accession>A0A1T5HVZ5</accession>
<dbReference type="Pfam" id="PF00534">
    <property type="entry name" value="Glycos_transf_1"/>
    <property type="match status" value="1"/>
</dbReference>
<dbReference type="PANTHER" id="PTHR12526">
    <property type="entry name" value="GLYCOSYLTRANSFERASE"/>
    <property type="match status" value="1"/>
</dbReference>
<dbReference type="Proteomes" id="UP000189966">
    <property type="component" value="Unassembled WGS sequence"/>
</dbReference>
<sequence>MNVAMMIFSNGIGGAESVVKEILKRSDNTYVITNDEIKIEFVKLIGSERVFSIGPMFSVKGGRAINKIVYLLNLQFGFLNFQKKRVLRSSLSVEGFLLKNNISIVHSHLELDMYLASILKVKMKDKLRAVYTMHGALGLDPNDHFNTFLSKKDKINALKQFDQITSACQYFFNILDNWIGPYNKIVITNGIDSDSMDLYCNRDEVIITNSFVYLGGEREIKGPDLLLKALHELVHKKNIQNVKLIVLREVRNNSKFRQLAQDLSVEENIDYVGYVPSPLHLKYMNSSFCYILPSRSEGVANTLMEAVGMEKAIIATSVGGTPEIVVDGFNGLLCDVCHLSIAEKMEEIIKNPDLAEMFSNNNAKIKNDFLWNNVVEKYKEMYEVLS</sequence>
<dbReference type="GO" id="GO:0102710">
    <property type="term" value="F:D-inositol-3-phosphate glycosyltransferase activity"/>
    <property type="evidence" value="ECO:0007669"/>
    <property type="project" value="UniProtKB-EC"/>
</dbReference>
<dbReference type="GO" id="GO:1901135">
    <property type="term" value="P:carbohydrate derivative metabolic process"/>
    <property type="evidence" value="ECO:0007669"/>
    <property type="project" value="UniProtKB-ARBA"/>
</dbReference>
<gene>
    <name evidence="2" type="primary">mshA</name>
    <name evidence="2" type="ORF">CZ809_00427</name>
</gene>
<organism evidence="2 3">
    <name type="scientific">Photobacterium piscicola</name>
    <dbReference type="NCBI Taxonomy" id="1378299"/>
    <lineage>
        <taxon>Bacteria</taxon>
        <taxon>Pseudomonadati</taxon>
        <taxon>Pseudomonadota</taxon>
        <taxon>Gammaproteobacteria</taxon>
        <taxon>Vibrionales</taxon>
        <taxon>Vibrionaceae</taxon>
        <taxon>Photobacterium</taxon>
    </lineage>
</organism>
<evidence type="ECO:0000313" key="2">
    <source>
        <dbReference type="EMBL" id="SKC30950.1"/>
    </source>
</evidence>
<dbReference type="SUPFAM" id="SSF53756">
    <property type="entry name" value="UDP-Glycosyltransferase/glycogen phosphorylase"/>
    <property type="match status" value="1"/>
</dbReference>
<dbReference type="OrthoDB" id="9775208at2"/>
<dbReference type="InterPro" id="IPR001296">
    <property type="entry name" value="Glyco_trans_1"/>
</dbReference>
<dbReference type="Gene3D" id="3.40.50.2000">
    <property type="entry name" value="Glycogen Phosphorylase B"/>
    <property type="match status" value="2"/>
</dbReference>
<dbReference type="EMBL" id="FUZI01000001">
    <property type="protein sequence ID" value="SKC30950.1"/>
    <property type="molecule type" value="Genomic_DNA"/>
</dbReference>
<keyword evidence="2" id="KW-0808">Transferase</keyword>